<keyword evidence="1" id="KW-0472">Membrane</keyword>
<keyword evidence="1" id="KW-0812">Transmembrane</keyword>
<organism evidence="2 3">
    <name type="scientific">Chitinophaga pinensis</name>
    <dbReference type="NCBI Taxonomy" id="79329"/>
    <lineage>
        <taxon>Bacteria</taxon>
        <taxon>Pseudomonadati</taxon>
        <taxon>Bacteroidota</taxon>
        <taxon>Chitinophagia</taxon>
        <taxon>Chitinophagales</taxon>
        <taxon>Chitinophagaceae</taxon>
        <taxon>Chitinophaga</taxon>
    </lineage>
</organism>
<proteinExistence type="predicted"/>
<dbReference type="OrthoDB" id="1265103at2"/>
<evidence type="ECO:0000256" key="1">
    <source>
        <dbReference type="SAM" id="Phobius"/>
    </source>
</evidence>
<gene>
    <name evidence="2" type="ORF">FEF09_09835</name>
</gene>
<keyword evidence="2" id="KW-0436">Ligase</keyword>
<name>A0A5C6LW78_9BACT</name>
<keyword evidence="2" id="KW-0030">Aminoacyl-tRNA synthetase</keyword>
<comment type="caution">
    <text evidence="2">The sequence shown here is derived from an EMBL/GenBank/DDBJ whole genome shotgun (WGS) entry which is preliminary data.</text>
</comment>
<dbReference type="GO" id="GO:0004812">
    <property type="term" value="F:aminoacyl-tRNA ligase activity"/>
    <property type="evidence" value="ECO:0007669"/>
    <property type="project" value="UniProtKB-KW"/>
</dbReference>
<evidence type="ECO:0000313" key="3">
    <source>
        <dbReference type="Proteomes" id="UP000318815"/>
    </source>
</evidence>
<keyword evidence="3" id="KW-1185">Reference proteome</keyword>
<reference evidence="2 3" key="1">
    <citation type="submission" date="2019-08" db="EMBL/GenBank/DDBJ databases">
        <title>Whole genome sequencing of chitin degrading bacteria Chitinophaga pinensis YS16.</title>
        <authorList>
            <person name="Singh R.P."/>
            <person name="Manchanda G."/>
            <person name="Maurya I.K."/>
            <person name="Joshi N.K."/>
            <person name="Srivastava A.K."/>
        </authorList>
    </citation>
    <scope>NUCLEOTIDE SEQUENCE [LARGE SCALE GENOMIC DNA]</scope>
    <source>
        <strain evidence="2 3">YS-16</strain>
    </source>
</reference>
<protein>
    <submittedName>
        <fullName evidence="2">Alanyl-tRNA synthetase</fullName>
    </submittedName>
</protein>
<sequence length="44" mass="5444">MSLKIEQQRKEKVIRWIKRIGFWGFIFFLVKGLCWLALGYWLLK</sequence>
<dbReference type="AlphaFoldDB" id="A0A5C6LW78"/>
<dbReference type="Proteomes" id="UP000318815">
    <property type="component" value="Unassembled WGS sequence"/>
</dbReference>
<evidence type="ECO:0000313" key="2">
    <source>
        <dbReference type="EMBL" id="TWW00790.1"/>
    </source>
</evidence>
<feature type="transmembrane region" description="Helical" evidence="1">
    <location>
        <begin position="20"/>
        <end position="43"/>
    </location>
</feature>
<keyword evidence="1" id="KW-1133">Transmembrane helix</keyword>
<accession>A0A5C6LW78</accession>
<dbReference type="EMBL" id="VOHS01000007">
    <property type="protein sequence ID" value="TWW00790.1"/>
    <property type="molecule type" value="Genomic_DNA"/>
</dbReference>